<evidence type="ECO:0000313" key="2">
    <source>
        <dbReference type="EMBL" id="QOV08208.1"/>
    </source>
</evidence>
<evidence type="ECO:0000256" key="1">
    <source>
        <dbReference type="SAM" id="Coils"/>
    </source>
</evidence>
<sequence>MLKFFKNLFNKKVVDLDGDGKIESLSEEVQGIFAKFGLMHKQLENVNNELNTIVEDETAIKEKAEANIAKAQSQLEKNKKLQDKVSEFIA</sequence>
<keyword evidence="3" id="KW-1185">Reference proteome</keyword>
<organism evidence="2 3">
    <name type="scientific">Bacillus phage Kirov</name>
    <dbReference type="NCBI Taxonomy" id="2783539"/>
    <lineage>
        <taxon>Viruses</taxon>
        <taxon>Duplodnaviria</taxon>
        <taxon>Heunggongvirae</taxon>
        <taxon>Uroviricota</taxon>
        <taxon>Caudoviricetes</taxon>
        <taxon>Andregratiavirinae</taxon>
        <taxon>Kirovvirus</taxon>
        <taxon>Kirovvirus kirov</taxon>
    </lineage>
</organism>
<dbReference type="Proteomes" id="UP000594029">
    <property type="component" value="Segment"/>
</dbReference>
<feature type="coiled-coil region" evidence="1">
    <location>
        <begin position="47"/>
        <end position="81"/>
    </location>
</feature>
<keyword evidence="1" id="KW-0175">Coiled coil</keyword>
<evidence type="ECO:0000313" key="3">
    <source>
        <dbReference type="Proteomes" id="UP000594029"/>
    </source>
</evidence>
<gene>
    <name evidence="2" type="ORF">Kirov_9</name>
</gene>
<protein>
    <submittedName>
        <fullName evidence="2">Uncharacterized protein</fullName>
    </submittedName>
</protein>
<dbReference type="EMBL" id="MW084976">
    <property type="protein sequence ID" value="QOV08208.1"/>
    <property type="molecule type" value="Genomic_DNA"/>
</dbReference>
<accession>A0A7S6U2W5</accession>
<reference evidence="2 3" key="1">
    <citation type="submission" date="2020-10" db="EMBL/GenBank/DDBJ databases">
        <authorList>
            <person name="Kazantseva O.A."/>
            <person name="Piligrimova E.G."/>
            <person name="Shadrin A.M."/>
        </authorList>
    </citation>
    <scope>NUCLEOTIDE SEQUENCE [LARGE SCALE GENOMIC DNA]</scope>
</reference>
<proteinExistence type="predicted"/>
<name>A0A7S6U2W5_9CAUD</name>